<dbReference type="Gene3D" id="1.25.40.10">
    <property type="entry name" value="Tetratricopeptide repeat domain"/>
    <property type="match status" value="1"/>
</dbReference>
<dbReference type="EMBL" id="LAZR01069661">
    <property type="protein sequence ID" value="KKK47269.1"/>
    <property type="molecule type" value="Genomic_DNA"/>
</dbReference>
<gene>
    <name evidence="1" type="ORF">LCGC14_3156900</name>
</gene>
<dbReference type="InterPro" id="IPR011990">
    <property type="entry name" value="TPR-like_helical_dom_sf"/>
</dbReference>
<reference evidence="1" key="1">
    <citation type="journal article" date="2015" name="Nature">
        <title>Complex archaea that bridge the gap between prokaryotes and eukaryotes.</title>
        <authorList>
            <person name="Spang A."/>
            <person name="Saw J.H."/>
            <person name="Jorgensen S.L."/>
            <person name="Zaremba-Niedzwiedzka K."/>
            <person name="Martijn J."/>
            <person name="Lind A.E."/>
            <person name="van Eijk R."/>
            <person name="Schleper C."/>
            <person name="Guy L."/>
            <person name="Ettema T.J."/>
        </authorList>
    </citation>
    <scope>NUCLEOTIDE SEQUENCE</scope>
</reference>
<evidence type="ECO:0008006" key="2">
    <source>
        <dbReference type="Google" id="ProtNLM"/>
    </source>
</evidence>
<comment type="caution">
    <text evidence="1">The sequence shown here is derived from an EMBL/GenBank/DDBJ whole genome shotgun (WGS) entry which is preliminary data.</text>
</comment>
<name>A0A0F8XZ54_9ZZZZ</name>
<protein>
    <recommendedName>
        <fullName evidence="2">MalT-like TPR region domain-containing protein</fullName>
    </recommendedName>
</protein>
<evidence type="ECO:0000313" key="1">
    <source>
        <dbReference type="EMBL" id="KKK47269.1"/>
    </source>
</evidence>
<dbReference type="AlphaFoldDB" id="A0A0F8XZ54"/>
<organism evidence="1">
    <name type="scientific">marine sediment metagenome</name>
    <dbReference type="NCBI Taxonomy" id="412755"/>
    <lineage>
        <taxon>unclassified sequences</taxon>
        <taxon>metagenomes</taxon>
        <taxon>ecological metagenomes</taxon>
    </lineage>
</organism>
<proteinExistence type="predicted"/>
<accession>A0A0F8XZ54</accession>
<sequence>MATAPENERVSIGKKAFKQFEISLKNAKSDVDKFYVLGSAAKMAYEAGDIKEAENYANELLAQADKYGFNWNYGNAIHHGNIVLGRIALESGDLGTAKQYLIKAGETPGSPQLNSFGPNMALAKELLEKNEREIVQHVTGENKKYKA</sequence>